<dbReference type="Gene3D" id="3.80.10.10">
    <property type="entry name" value="Ribonuclease Inhibitor"/>
    <property type="match status" value="1"/>
</dbReference>
<evidence type="ECO:0000313" key="4">
    <source>
        <dbReference type="Proteomes" id="UP001642540"/>
    </source>
</evidence>
<name>A0ABP1RVU2_9HEXA</name>
<dbReference type="SUPFAM" id="SSF52047">
    <property type="entry name" value="RNI-like"/>
    <property type="match status" value="1"/>
</dbReference>
<keyword evidence="4" id="KW-1185">Reference proteome</keyword>
<feature type="region of interest" description="Disordered" evidence="1">
    <location>
        <begin position="913"/>
        <end position="939"/>
    </location>
</feature>
<protein>
    <recommendedName>
        <fullName evidence="2">F-box domain-containing protein</fullName>
    </recommendedName>
</protein>
<evidence type="ECO:0000256" key="1">
    <source>
        <dbReference type="SAM" id="MobiDB-lite"/>
    </source>
</evidence>
<feature type="domain" description="F-box" evidence="2">
    <location>
        <begin position="98"/>
        <end position="126"/>
    </location>
</feature>
<comment type="caution">
    <text evidence="3">The sequence shown here is derived from an EMBL/GenBank/DDBJ whole genome shotgun (WGS) entry which is preliminary data.</text>
</comment>
<dbReference type="PANTHER" id="PTHR13318">
    <property type="entry name" value="PARTNER OF PAIRED, ISOFORM B-RELATED"/>
    <property type="match status" value="1"/>
</dbReference>
<dbReference type="EMBL" id="CAXLJM020000114">
    <property type="protein sequence ID" value="CAL8137121.1"/>
    <property type="molecule type" value="Genomic_DNA"/>
</dbReference>
<organism evidence="3 4">
    <name type="scientific">Orchesella dallaii</name>
    <dbReference type="NCBI Taxonomy" id="48710"/>
    <lineage>
        <taxon>Eukaryota</taxon>
        <taxon>Metazoa</taxon>
        <taxon>Ecdysozoa</taxon>
        <taxon>Arthropoda</taxon>
        <taxon>Hexapoda</taxon>
        <taxon>Collembola</taxon>
        <taxon>Entomobryomorpha</taxon>
        <taxon>Entomobryoidea</taxon>
        <taxon>Orchesellidae</taxon>
        <taxon>Orchesellinae</taxon>
        <taxon>Orchesella</taxon>
    </lineage>
</organism>
<gene>
    <name evidence="3" type="ORF">ODALV1_LOCUS26776</name>
</gene>
<dbReference type="InterPro" id="IPR001810">
    <property type="entry name" value="F-box_dom"/>
</dbReference>
<dbReference type="InterPro" id="IPR032675">
    <property type="entry name" value="LRR_dom_sf"/>
</dbReference>
<dbReference type="Proteomes" id="UP001642540">
    <property type="component" value="Unassembled WGS sequence"/>
</dbReference>
<evidence type="ECO:0000259" key="2">
    <source>
        <dbReference type="Pfam" id="PF00646"/>
    </source>
</evidence>
<sequence length="1051" mass="119881">MNRLPSTESLPDTFVDLMDIEGESESELQTGELDLPLMNFQDEIKEQAAENPTLTLSDQDVKMNTNENGCCSDEDIIEFIKDGTEEAAPIQGGVHPLLFPDVVRDVLNYLPTREIEVCRLVCRSWNIEACKVLQTKSVVAFLDPDAVKVYNNAMRNTTCFPHAQYEFCIQDFTGLVDEDLREFWNLFGPHIRSLELRQTHLFWRDFFEVVEQNVPNLEKLTLRHLPRHVLRSRNAPVEHQIPSVKVLRLASLPTFGFGVDGSNERLTTLLKSLPNLEVIQFLPIKPVAVQTKVSQILVDVLRKPEVSLPHLKQVNLNLELNTERLEALTAKRFPLQRLHVTLSDGIKATSLKDLLMSLRPTLTELKIGLPDSFSNYQTFVGLNDSMKPEECVQILTNLKALNMINFKGSINFVHKMLALKDLRFSTSNLANSIPFGFKRKPYSFRQTDDHNLQSLQITSSTALAETLTLDGISRCFPYLNSLHLHAVDDDGLGVIYRNLPFLSTVELIDANCTDQGLTGIPLEICNDMVETCTYIVVQADRYRRDLFIGSLQFLRKLKITASKISDAAIALGLVDCKNLEELTIGSPLITDTGVIFVTDKFCRQLELLDVSYCSEITEQSKFYAGEKMFGKLIVAEQPQEGQVKLIPKLPTVNPDRLVVKTKRSSLPLTTSTNSKFLNPDVDFFEEHNEEEGRDRGVGMFLAGPFPAEGNRQRIVRIREALRRNAEFMRALQRLGITQFRRLYRRELQDGFFRGGRLLEGNLQRLRRRELAIRHLEIEGVDVDELFREELLIGGIDADAPGAEQNGNVNIVVVEDDDDDDDDEDEDEAALELIQEQQHVQQHRQNILQHQQQILQEHQQIQQQIQQQHQEIQQQIQQQQQQIQQQQQQLQLEQQQIQQQQQQLQMEQQQLRQEQQQQQLQQPGAMNLDDDDDGVPQGDGVLPNRLPDFHIAEIFRLGLRLEDVEYWLRNRPLFERDEQGNNNANANPAIGRAAVWDLMVEEEANGGAAAIPVVDVDEEPEDIDLAAIRRAVMHAFGDEFENAPFVAQPRIN</sequence>
<dbReference type="SUPFAM" id="SSF81383">
    <property type="entry name" value="F-box domain"/>
    <property type="match status" value="1"/>
</dbReference>
<reference evidence="3 4" key="1">
    <citation type="submission" date="2024-08" db="EMBL/GenBank/DDBJ databases">
        <authorList>
            <person name="Cucini C."/>
            <person name="Frati F."/>
        </authorList>
    </citation>
    <scope>NUCLEOTIDE SEQUENCE [LARGE SCALE GENOMIC DNA]</scope>
</reference>
<dbReference type="InterPro" id="IPR036047">
    <property type="entry name" value="F-box-like_dom_sf"/>
</dbReference>
<proteinExistence type="predicted"/>
<dbReference type="Pfam" id="PF00646">
    <property type="entry name" value="F-box"/>
    <property type="match status" value="1"/>
</dbReference>
<accession>A0ABP1RVU2</accession>
<evidence type="ECO:0000313" key="3">
    <source>
        <dbReference type="EMBL" id="CAL8137121.1"/>
    </source>
</evidence>